<keyword evidence="10" id="KW-1185">Reference proteome</keyword>
<feature type="transmembrane region" description="Helical" evidence="7">
    <location>
        <begin position="269"/>
        <end position="287"/>
    </location>
</feature>
<dbReference type="Proteomes" id="UP000323671">
    <property type="component" value="Chromosome"/>
</dbReference>
<reference evidence="9 10" key="1">
    <citation type="submission" date="2017-07" db="EMBL/GenBank/DDBJ databases">
        <title>Complete genome sequence of Oryzomicrobium terrae TPP412.</title>
        <authorList>
            <person name="Chiu L.-W."/>
            <person name="Lo K.-J."/>
            <person name="Tsai Y.-M."/>
            <person name="Lin S.-S."/>
            <person name="Kuo C.-H."/>
            <person name="Liu C.-T."/>
        </authorList>
    </citation>
    <scope>NUCLEOTIDE SEQUENCE [LARGE SCALE GENOMIC DNA]</scope>
    <source>
        <strain evidence="9 10">TPP412</strain>
    </source>
</reference>
<evidence type="ECO:0000256" key="6">
    <source>
        <dbReference type="SAM" id="MobiDB-lite"/>
    </source>
</evidence>
<dbReference type="AlphaFoldDB" id="A0A5C1ECT6"/>
<feature type="transmembrane region" description="Helical" evidence="7">
    <location>
        <begin position="145"/>
        <end position="161"/>
    </location>
</feature>
<feature type="transmembrane region" description="Helical" evidence="7">
    <location>
        <begin position="234"/>
        <end position="257"/>
    </location>
</feature>
<evidence type="ECO:0000256" key="1">
    <source>
        <dbReference type="ARBA" id="ARBA00004141"/>
    </source>
</evidence>
<evidence type="ECO:0000256" key="7">
    <source>
        <dbReference type="SAM" id="Phobius"/>
    </source>
</evidence>
<dbReference type="PANTHER" id="PTHR32322">
    <property type="entry name" value="INNER MEMBRANE TRANSPORTER"/>
    <property type="match status" value="1"/>
</dbReference>
<dbReference type="EMBL" id="CP022579">
    <property type="protein sequence ID" value="QEL65977.1"/>
    <property type="molecule type" value="Genomic_DNA"/>
</dbReference>
<keyword evidence="3 7" id="KW-0812">Transmembrane</keyword>
<evidence type="ECO:0000313" key="10">
    <source>
        <dbReference type="Proteomes" id="UP000323671"/>
    </source>
</evidence>
<evidence type="ECO:0000256" key="3">
    <source>
        <dbReference type="ARBA" id="ARBA00022692"/>
    </source>
</evidence>
<comment type="subcellular location">
    <subcellularLocation>
        <location evidence="1">Membrane</location>
        <topology evidence="1">Multi-pass membrane protein</topology>
    </subcellularLocation>
</comment>
<dbReference type="RefSeq" id="WP_149425993.1">
    <property type="nucleotide sequence ID" value="NZ_CP022579.1"/>
</dbReference>
<gene>
    <name evidence="9" type="ORF">OTERR_25010</name>
</gene>
<comment type="similarity">
    <text evidence="2">Belongs to the EamA transporter family.</text>
</comment>
<evidence type="ECO:0000256" key="4">
    <source>
        <dbReference type="ARBA" id="ARBA00022989"/>
    </source>
</evidence>
<dbReference type="Pfam" id="PF00892">
    <property type="entry name" value="EamA"/>
    <property type="match status" value="2"/>
</dbReference>
<dbReference type="GO" id="GO:0016020">
    <property type="term" value="C:membrane"/>
    <property type="evidence" value="ECO:0007669"/>
    <property type="project" value="UniProtKB-SubCell"/>
</dbReference>
<sequence>MSSASTTLSRPLAGDGDSAPLATTPSRTALVAAGIAFSVIWSSAFVAGKVGLYYAGPLTILAMRFLAAGLLLAGVCALQGRSLRGMTLPGRTLVAGVLYNAVYLGLAYWGMQATPAALTSILVSTCPLLTLLLAALIAGERLTPAKLLGVGLGLAGVIWITQHRLAVDHLDPLSLAAILAGTLALALGTVLTKRVAGSQDMLVAVTLQMLCSGLVLLLPAWGWEGLRFENAWGLWLSLGYSAGVASLGTTLLMFWMLRHGQAGSASSFHFLNPFFGTLFAVALLGEPLYSSDLLGVLPIALGIVLVARGGIGSPRSPR</sequence>
<dbReference type="PANTHER" id="PTHR32322:SF2">
    <property type="entry name" value="EAMA DOMAIN-CONTAINING PROTEIN"/>
    <property type="match status" value="1"/>
</dbReference>
<keyword evidence="4 7" id="KW-1133">Transmembrane helix</keyword>
<feature type="transmembrane region" description="Helical" evidence="7">
    <location>
        <begin position="173"/>
        <end position="191"/>
    </location>
</feature>
<dbReference type="InterPro" id="IPR050638">
    <property type="entry name" value="AA-Vitamin_Transporters"/>
</dbReference>
<keyword evidence="5 7" id="KW-0472">Membrane</keyword>
<feature type="transmembrane region" description="Helical" evidence="7">
    <location>
        <begin position="61"/>
        <end position="80"/>
    </location>
</feature>
<protein>
    <recommendedName>
        <fullName evidence="8">EamA domain-containing protein</fullName>
    </recommendedName>
</protein>
<dbReference type="InterPro" id="IPR037185">
    <property type="entry name" value="EmrE-like"/>
</dbReference>
<evidence type="ECO:0000256" key="5">
    <source>
        <dbReference type="ARBA" id="ARBA00023136"/>
    </source>
</evidence>
<dbReference type="SUPFAM" id="SSF103481">
    <property type="entry name" value="Multidrug resistance efflux transporter EmrE"/>
    <property type="match status" value="2"/>
</dbReference>
<evidence type="ECO:0000259" key="8">
    <source>
        <dbReference type="Pfam" id="PF00892"/>
    </source>
</evidence>
<feature type="transmembrane region" description="Helical" evidence="7">
    <location>
        <begin position="30"/>
        <end position="55"/>
    </location>
</feature>
<organism evidence="9 10">
    <name type="scientific">Oryzomicrobium terrae</name>
    <dbReference type="NCBI Taxonomy" id="1735038"/>
    <lineage>
        <taxon>Bacteria</taxon>
        <taxon>Pseudomonadati</taxon>
        <taxon>Pseudomonadota</taxon>
        <taxon>Betaproteobacteria</taxon>
        <taxon>Rhodocyclales</taxon>
        <taxon>Rhodocyclaceae</taxon>
        <taxon>Oryzomicrobium</taxon>
    </lineage>
</organism>
<evidence type="ECO:0000313" key="9">
    <source>
        <dbReference type="EMBL" id="QEL65977.1"/>
    </source>
</evidence>
<accession>A0A5C1ECT6</accession>
<feature type="transmembrane region" description="Helical" evidence="7">
    <location>
        <begin position="203"/>
        <end position="222"/>
    </location>
</feature>
<feature type="transmembrane region" description="Helical" evidence="7">
    <location>
        <begin position="92"/>
        <end position="111"/>
    </location>
</feature>
<name>A0A5C1ECT6_9RHOO</name>
<proteinExistence type="inferred from homology"/>
<dbReference type="InterPro" id="IPR000620">
    <property type="entry name" value="EamA_dom"/>
</dbReference>
<feature type="transmembrane region" description="Helical" evidence="7">
    <location>
        <begin position="293"/>
        <end position="311"/>
    </location>
</feature>
<feature type="domain" description="EamA" evidence="8">
    <location>
        <begin position="33"/>
        <end position="161"/>
    </location>
</feature>
<feature type="domain" description="EamA" evidence="8">
    <location>
        <begin position="176"/>
        <end position="307"/>
    </location>
</feature>
<feature type="region of interest" description="Disordered" evidence="6">
    <location>
        <begin position="1"/>
        <end position="20"/>
    </location>
</feature>
<evidence type="ECO:0000256" key="2">
    <source>
        <dbReference type="ARBA" id="ARBA00007362"/>
    </source>
</evidence>
<dbReference type="KEGG" id="otr:OTERR_25010"/>
<feature type="transmembrane region" description="Helical" evidence="7">
    <location>
        <begin position="117"/>
        <end position="138"/>
    </location>
</feature>